<gene>
    <name evidence="1" type="ORF">NIES21_24690</name>
</gene>
<dbReference type="Proteomes" id="UP000218287">
    <property type="component" value="Chromosome"/>
</dbReference>
<sequence length="237" mass="26011">MPEKNSQAKGANKIRIITNVLTTAVKLWLRAQVSHVSQLEVDIKASDRQLLSGRIPWVSISANDAVYQGLHITRIQLVAENIQVNIGAVLKGQPLRLLATVPVVGELIVDEKDLNSSVSSELLSTAFNEVLVKLLPEHCLKSKQIAWEKIILENHRIILAAILTCPSDNTPLEISLNLNLVSNQKLRLSQIQVLENGAPLVAGNEDYHLDLGSDVEIQELSVIPAQLICRGKINVNP</sequence>
<protein>
    <recommendedName>
        <fullName evidence="3">DUF2993 domain-containing protein</fullName>
    </recommendedName>
</protein>
<name>A0A1Z4GGM7_9CYAN</name>
<evidence type="ECO:0000313" key="2">
    <source>
        <dbReference type="Proteomes" id="UP000218287"/>
    </source>
</evidence>
<dbReference type="Pfam" id="PF11209">
    <property type="entry name" value="LmeA"/>
    <property type="match status" value="1"/>
</dbReference>
<evidence type="ECO:0008006" key="3">
    <source>
        <dbReference type="Google" id="ProtNLM"/>
    </source>
</evidence>
<dbReference type="OrthoDB" id="460303at2"/>
<organism evidence="1 2">
    <name type="scientific">Anabaenopsis circularis NIES-21</name>
    <dbReference type="NCBI Taxonomy" id="1085406"/>
    <lineage>
        <taxon>Bacteria</taxon>
        <taxon>Bacillati</taxon>
        <taxon>Cyanobacteriota</taxon>
        <taxon>Cyanophyceae</taxon>
        <taxon>Nostocales</taxon>
        <taxon>Nodulariaceae</taxon>
        <taxon>Anabaenopsis</taxon>
    </lineage>
</organism>
<dbReference type="EMBL" id="AP018174">
    <property type="protein sequence ID" value="BAY16639.1"/>
    <property type="molecule type" value="Genomic_DNA"/>
</dbReference>
<dbReference type="AlphaFoldDB" id="A0A1Z4GGM7"/>
<reference evidence="1 2" key="1">
    <citation type="submission" date="2017-06" db="EMBL/GenBank/DDBJ databases">
        <title>Genome sequencing of cyanobaciteial culture collection at National Institute for Environmental Studies (NIES).</title>
        <authorList>
            <person name="Hirose Y."/>
            <person name="Shimura Y."/>
            <person name="Fujisawa T."/>
            <person name="Nakamura Y."/>
            <person name="Kawachi M."/>
        </authorList>
    </citation>
    <scope>NUCLEOTIDE SEQUENCE [LARGE SCALE GENOMIC DNA]</scope>
    <source>
        <strain evidence="1 2">NIES-21</strain>
    </source>
</reference>
<dbReference type="InterPro" id="IPR021373">
    <property type="entry name" value="DUF2993"/>
</dbReference>
<keyword evidence="2" id="KW-1185">Reference proteome</keyword>
<accession>A0A1Z4GGM7</accession>
<proteinExistence type="predicted"/>
<evidence type="ECO:0000313" key="1">
    <source>
        <dbReference type="EMBL" id="BAY16639.1"/>
    </source>
</evidence>